<keyword evidence="2 7" id="KW-0489">Methyltransferase</keyword>
<evidence type="ECO:0000256" key="5">
    <source>
        <dbReference type="ARBA" id="ARBA00047942"/>
    </source>
</evidence>
<dbReference type="Proteomes" id="UP000431264">
    <property type="component" value="Unassembled WGS sequence"/>
</dbReference>
<organism evidence="7 8">
    <name type="scientific">Flavobacterium profundi</name>
    <dbReference type="NCBI Taxonomy" id="1774945"/>
    <lineage>
        <taxon>Bacteria</taxon>
        <taxon>Pseudomonadati</taxon>
        <taxon>Bacteroidota</taxon>
        <taxon>Flavobacteriia</taxon>
        <taxon>Flavobacteriales</taxon>
        <taxon>Flavobacteriaceae</taxon>
        <taxon>Flavobacterium</taxon>
    </lineage>
</organism>
<dbReference type="AlphaFoldDB" id="A0A6I4IFW6"/>
<dbReference type="InterPro" id="IPR011639">
    <property type="entry name" value="MethylTrfase_TaqI-like_dom"/>
</dbReference>
<evidence type="ECO:0000256" key="1">
    <source>
        <dbReference type="ARBA" id="ARBA00011900"/>
    </source>
</evidence>
<dbReference type="GO" id="GO:0006304">
    <property type="term" value="P:DNA modification"/>
    <property type="evidence" value="ECO:0007669"/>
    <property type="project" value="InterPro"/>
</dbReference>
<dbReference type="InterPro" id="IPR050953">
    <property type="entry name" value="N4_N6_ade-DNA_methylase"/>
</dbReference>
<dbReference type="GO" id="GO:0032259">
    <property type="term" value="P:methylation"/>
    <property type="evidence" value="ECO:0007669"/>
    <property type="project" value="UniProtKB-KW"/>
</dbReference>
<dbReference type="RefSeq" id="WP_140996954.1">
    <property type="nucleotide sequence ID" value="NZ_VDCZ01000003.1"/>
</dbReference>
<evidence type="ECO:0000256" key="2">
    <source>
        <dbReference type="ARBA" id="ARBA00022603"/>
    </source>
</evidence>
<keyword evidence="4" id="KW-0949">S-adenosyl-L-methionine</keyword>
<comment type="caution">
    <text evidence="7">The sequence shown here is derived from an EMBL/GenBank/DDBJ whole genome shotgun (WGS) entry which is preliminary data.</text>
</comment>
<dbReference type="InterPro" id="IPR029063">
    <property type="entry name" value="SAM-dependent_MTases_sf"/>
</dbReference>
<dbReference type="SUPFAM" id="SSF53335">
    <property type="entry name" value="S-adenosyl-L-methionine-dependent methyltransferases"/>
    <property type="match status" value="1"/>
</dbReference>
<dbReference type="OrthoDB" id="32195at2"/>
<dbReference type="GO" id="GO:0009007">
    <property type="term" value="F:site-specific DNA-methyltransferase (adenine-specific) activity"/>
    <property type="evidence" value="ECO:0007669"/>
    <property type="project" value="UniProtKB-EC"/>
</dbReference>
<proteinExistence type="predicted"/>
<dbReference type="Pfam" id="PF07669">
    <property type="entry name" value="Eco57I"/>
    <property type="match status" value="1"/>
</dbReference>
<keyword evidence="8" id="KW-1185">Reference proteome</keyword>
<dbReference type="PANTHER" id="PTHR33841">
    <property type="entry name" value="DNA METHYLTRANSFERASE YEEA-RELATED"/>
    <property type="match status" value="1"/>
</dbReference>
<dbReference type="EC" id="2.1.1.72" evidence="1"/>
<comment type="catalytic activity">
    <reaction evidence="5">
        <text>a 2'-deoxyadenosine in DNA + S-adenosyl-L-methionine = an N(6)-methyl-2'-deoxyadenosine in DNA + S-adenosyl-L-homocysteine + H(+)</text>
        <dbReference type="Rhea" id="RHEA:15197"/>
        <dbReference type="Rhea" id="RHEA-COMP:12418"/>
        <dbReference type="Rhea" id="RHEA-COMP:12419"/>
        <dbReference type="ChEBI" id="CHEBI:15378"/>
        <dbReference type="ChEBI" id="CHEBI:57856"/>
        <dbReference type="ChEBI" id="CHEBI:59789"/>
        <dbReference type="ChEBI" id="CHEBI:90615"/>
        <dbReference type="ChEBI" id="CHEBI:90616"/>
        <dbReference type="EC" id="2.1.1.72"/>
    </reaction>
</comment>
<evidence type="ECO:0000256" key="4">
    <source>
        <dbReference type="ARBA" id="ARBA00022691"/>
    </source>
</evidence>
<dbReference type="EMBL" id="WQLW01000003">
    <property type="protein sequence ID" value="MVO08555.1"/>
    <property type="molecule type" value="Genomic_DNA"/>
</dbReference>
<dbReference type="PROSITE" id="PS00092">
    <property type="entry name" value="N6_MTASE"/>
    <property type="match status" value="1"/>
</dbReference>
<protein>
    <recommendedName>
        <fullName evidence="1">site-specific DNA-methyltransferase (adenine-specific)</fullName>
        <ecNumber evidence="1">2.1.1.72</ecNumber>
    </recommendedName>
</protein>
<sequence>MQIDSVLEKLNLLGKDGLFYLSDIKLKEFNIVSNRIKETLLKLLPNAIFCINNEPLILFFDNPKDLDLLEKQIWNFNQTPIVFIISKNQIQIKNGFNFVKNTGLNDLTDSNNISDFDYFKLITGESWEKYKSKFDSRKRIDSYLLSNIESARNILINKGLDSNVANSLIGRVIFIRYLIDRKVELNKYEILSKEQFYEILKNKDSAYKLFKQLRNDFNGNLFPLEFFINGITVNEEDLVDEEHLDVIISLLNGDKLISLNKKSEIQLSFFDIYDFSIIPIEFVSNVYEKFIGRSNQAEQGAYYTPLFLVDYIQKETVTEYFNSNSKLYNCRVLDPACGSGVFLVETLRQIILQYKLINPTYNDSLDSYKEELKLLLTENIFGIDKDENAIKVAIFSLYITLLDYLEPSSIVGFQFPTLLGTNFFVADFFDLDAEYNNILKNKHFQFILGNPPWGKVADSVKLYESYWKDKEKNEKIDIKVTDKQISQVFLIRVKDFSFDESALIVTSKILYNINAKDYRRYLLSNFKFRQVFELSSIAEKIFNVSNDSSIEPAVVLFYKVLEKDEELKSNLITHISVKPNYFFNTLKLLVIEKFDIKEVFQNLFLDYDWIWKTLVFGNILDFYFLKRLKDKNTFETINDIVSNTSHFIKGQGLKFKDGKRKIDTSEFSNYKFIGSLERTFDKNGNVKDTTTNYNKLLRQYYLTKNLPKWDSRHVGYFPDDKRIFNQPTLLITGGITTEYKCVSAIMYEDALFKSSLTAIKAINSNGINELKSICALLNSTFFSYYILSSGSSAGIERKESHDEEKWGMPFSTNNEIINLVSETEKLLNDDYESILSNESIKLEISKIYDEIDNQIFKSYNLSSLERSLVDYAVNISIPLRTGKKYENVFKKLNFKSSILENYAEIFLNHFGSIYNKKGHYFEIEIIFSKHTIAMYFRVTLNKSTKKIVWSQKGYKELLSTFTRLSFENVGQNLFIQKDIKGFENDGFYVIKPNEYKSWHPALAYLDLSEFIEALHNSKPKIDE</sequence>
<reference evidence="8" key="1">
    <citation type="submission" date="2019-05" db="EMBL/GenBank/DDBJ databases">
        <title>Flavobacterium profundi sp. nov., isolated from a deep-sea seamount.</title>
        <authorList>
            <person name="Zhang D.-C."/>
        </authorList>
    </citation>
    <scope>NUCLEOTIDE SEQUENCE [LARGE SCALE GENOMIC DNA]</scope>
    <source>
        <strain evidence="8">TP390</strain>
    </source>
</reference>
<gene>
    <name evidence="7" type="ORF">GOQ30_05190</name>
</gene>
<name>A0A6I4IFW6_9FLAO</name>
<dbReference type="PRINTS" id="PR00507">
    <property type="entry name" value="N12N6MTFRASE"/>
</dbReference>
<dbReference type="Gene3D" id="3.40.50.150">
    <property type="entry name" value="Vaccinia Virus protein VP39"/>
    <property type="match status" value="1"/>
</dbReference>
<keyword evidence="3" id="KW-0808">Transferase</keyword>
<dbReference type="PANTHER" id="PTHR33841:SF1">
    <property type="entry name" value="DNA METHYLTRANSFERASE A"/>
    <property type="match status" value="1"/>
</dbReference>
<feature type="domain" description="Type II methyltransferase M.TaqI-like" evidence="6">
    <location>
        <begin position="378"/>
        <end position="535"/>
    </location>
</feature>
<accession>A0A6I4IFW6</accession>
<dbReference type="InterPro" id="IPR002052">
    <property type="entry name" value="DNA_methylase_N6_adenine_CS"/>
</dbReference>
<evidence type="ECO:0000313" key="8">
    <source>
        <dbReference type="Proteomes" id="UP000431264"/>
    </source>
</evidence>
<evidence type="ECO:0000256" key="3">
    <source>
        <dbReference type="ARBA" id="ARBA00022679"/>
    </source>
</evidence>
<evidence type="ECO:0000259" key="6">
    <source>
        <dbReference type="Pfam" id="PF07669"/>
    </source>
</evidence>
<evidence type="ECO:0000313" key="7">
    <source>
        <dbReference type="EMBL" id="MVO08555.1"/>
    </source>
</evidence>
<dbReference type="GO" id="GO:0003676">
    <property type="term" value="F:nucleic acid binding"/>
    <property type="evidence" value="ECO:0007669"/>
    <property type="project" value="InterPro"/>
</dbReference>